<evidence type="ECO:0000313" key="10">
    <source>
        <dbReference type="Proteomes" id="UP000030752"/>
    </source>
</evidence>
<keyword evidence="10" id="KW-1185">Reference proteome</keyword>
<feature type="transmembrane region" description="Helical" evidence="7">
    <location>
        <begin position="164"/>
        <end position="181"/>
    </location>
</feature>
<evidence type="ECO:0000256" key="1">
    <source>
        <dbReference type="ARBA" id="ARBA00004141"/>
    </source>
</evidence>
<dbReference type="PROSITE" id="PS00216">
    <property type="entry name" value="SUGAR_TRANSPORT_1"/>
    <property type="match status" value="1"/>
</dbReference>
<feature type="transmembrane region" description="Helical" evidence="7">
    <location>
        <begin position="391"/>
        <end position="411"/>
    </location>
</feature>
<dbReference type="EMBL" id="KB822714">
    <property type="protein sequence ID" value="ETN44596.1"/>
    <property type="molecule type" value="Genomic_DNA"/>
</dbReference>
<feature type="transmembrane region" description="Helical" evidence="7">
    <location>
        <begin position="55"/>
        <end position="75"/>
    </location>
</feature>
<dbReference type="VEuPathDB" id="FungiDB:HMPREF1541_10266"/>
<dbReference type="HOGENOM" id="CLU_001265_11_5_1"/>
<dbReference type="InterPro" id="IPR005829">
    <property type="entry name" value="Sugar_transporter_CS"/>
</dbReference>
<dbReference type="STRING" id="1220924.W2S7B1"/>
<dbReference type="InterPro" id="IPR005828">
    <property type="entry name" value="MFS_sugar_transport-like"/>
</dbReference>
<dbReference type="Proteomes" id="UP000030752">
    <property type="component" value="Unassembled WGS sequence"/>
</dbReference>
<sequence length="565" mass="63188">MNLIRRKLLATISGHEAPISKSLATIIMASPLTEIDYNVIDPSKKWKILRVQWRYGLWALWTSIGSMMLGFDYVIGGQLASLPEVQKFFGIQLPDGSWVVPATYLSAWNAIGLGCHVVTAWFAAPLFEKFGRKPMIIIAALISTVAVILQQLAPNWRVHLAGRAVNGIAIGIMFTISPLWIGETSRPELRGFWLCFFNTSIVWGQMLVVIVARASSGINTKWQWWTPVVGMYFFPLMLVIVWPFFPESPYWLVREGQDDEAERSLRRMYGFDDNEFYEIEMKRLKEDVDLSKAITGEATRAKTIFGFIPLPTAELECFNRQNRKRTLTAICAASSQQVIGASFVIGNATYFLDLIGIENFFDASIVLYVVMLLSSAAAFPLSEVVGRRTMIVPAQFVLCFLLLLIGIMGCIPEQKKAGWAILVFIYLWAIVYQLSIGATGFVLASEIATMRLRAVTQALVTMSNGVWGLIMQFTIPYMINPDAGHLGGKVGFIFFGLGSIAAVLGYFFYPETKGVRFGQLDQLYDAGVPPRHFKKMSQRDTTNNVVGTAESKHAEVEVEEMEHSK</sequence>
<feature type="transmembrane region" description="Helical" evidence="7">
    <location>
        <begin position="327"/>
        <end position="348"/>
    </location>
</feature>
<dbReference type="Pfam" id="PF00083">
    <property type="entry name" value="Sugar_tr"/>
    <property type="match status" value="1"/>
</dbReference>
<keyword evidence="6 7" id="KW-0472">Membrane</keyword>
<keyword evidence="3" id="KW-0813">Transport</keyword>
<dbReference type="PANTHER" id="PTHR48022:SF15">
    <property type="entry name" value="ALPHA-GLUCOSIDE TRANSPORTER, PUTATIVE (AFU_ORTHOLOGUE AFUA_5G00500)-RELATED"/>
    <property type="match status" value="1"/>
</dbReference>
<dbReference type="GeneID" id="19977605"/>
<keyword evidence="5 7" id="KW-1133">Transmembrane helix</keyword>
<dbReference type="PANTHER" id="PTHR48022">
    <property type="entry name" value="PLASTIDIC GLUCOSE TRANSPORTER 4"/>
    <property type="match status" value="1"/>
</dbReference>
<evidence type="ECO:0000313" key="9">
    <source>
        <dbReference type="EMBL" id="ETN44596.1"/>
    </source>
</evidence>
<feature type="transmembrane region" description="Helical" evidence="7">
    <location>
        <begin position="491"/>
        <end position="509"/>
    </location>
</feature>
<dbReference type="eggNOG" id="KOG0254">
    <property type="taxonomic scope" value="Eukaryota"/>
</dbReference>
<dbReference type="GO" id="GO:0005351">
    <property type="term" value="F:carbohydrate:proton symporter activity"/>
    <property type="evidence" value="ECO:0007669"/>
    <property type="project" value="TreeGrafter"/>
</dbReference>
<evidence type="ECO:0000259" key="8">
    <source>
        <dbReference type="PROSITE" id="PS50850"/>
    </source>
</evidence>
<feature type="transmembrane region" description="Helical" evidence="7">
    <location>
        <begin position="107"/>
        <end position="127"/>
    </location>
</feature>
<evidence type="ECO:0000256" key="4">
    <source>
        <dbReference type="ARBA" id="ARBA00022692"/>
    </source>
</evidence>
<dbReference type="AlphaFoldDB" id="W2S7B1"/>
<dbReference type="PROSITE" id="PS50850">
    <property type="entry name" value="MFS"/>
    <property type="match status" value="1"/>
</dbReference>
<dbReference type="RefSeq" id="XP_008713159.1">
    <property type="nucleotide sequence ID" value="XM_008714937.1"/>
</dbReference>
<evidence type="ECO:0000256" key="5">
    <source>
        <dbReference type="ARBA" id="ARBA00022989"/>
    </source>
</evidence>
<feature type="transmembrane region" description="Helical" evidence="7">
    <location>
        <begin position="417"/>
        <end position="443"/>
    </location>
</feature>
<feature type="transmembrane region" description="Helical" evidence="7">
    <location>
        <begin position="455"/>
        <end position="479"/>
    </location>
</feature>
<dbReference type="InParanoid" id="W2S7B1"/>
<organism evidence="9 10">
    <name type="scientific">Cyphellophora europaea (strain CBS 101466)</name>
    <name type="common">Phialophora europaea</name>
    <dbReference type="NCBI Taxonomy" id="1220924"/>
    <lineage>
        <taxon>Eukaryota</taxon>
        <taxon>Fungi</taxon>
        <taxon>Dikarya</taxon>
        <taxon>Ascomycota</taxon>
        <taxon>Pezizomycotina</taxon>
        <taxon>Eurotiomycetes</taxon>
        <taxon>Chaetothyriomycetidae</taxon>
        <taxon>Chaetothyriales</taxon>
        <taxon>Cyphellophoraceae</taxon>
        <taxon>Cyphellophora</taxon>
    </lineage>
</organism>
<dbReference type="InterPro" id="IPR036259">
    <property type="entry name" value="MFS_trans_sf"/>
</dbReference>
<reference evidence="9 10" key="1">
    <citation type="submission" date="2013-03" db="EMBL/GenBank/DDBJ databases">
        <title>The Genome Sequence of Phialophora europaea CBS 101466.</title>
        <authorList>
            <consortium name="The Broad Institute Genomics Platform"/>
            <person name="Cuomo C."/>
            <person name="de Hoog S."/>
            <person name="Gorbushina A."/>
            <person name="Walker B."/>
            <person name="Young S.K."/>
            <person name="Zeng Q."/>
            <person name="Gargeya S."/>
            <person name="Fitzgerald M."/>
            <person name="Haas B."/>
            <person name="Abouelleil A."/>
            <person name="Allen A.W."/>
            <person name="Alvarado L."/>
            <person name="Arachchi H.M."/>
            <person name="Berlin A.M."/>
            <person name="Chapman S.B."/>
            <person name="Gainer-Dewar J."/>
            <person name="Goldberg J."/>
            <person name="Griggs A."/>
            <person name="Gujja S."/>
            <person name="Hansen M."/>
            <person name="Howarth C."/>
            <person name="Imamovic A."/>
            <person name="Ireland A."/>
            <person name="Larimer J."/>
            <person name="McCowan C."/>
            <person name="Murphy C."/>
            <person name="Pearson M."/>
            <person name="Poon T.W."/>
            <person name="Priest M."/>
            <person name="Roberts A."/>
            <person name="Saif S."/>
            <person name="Shea T."/>
            <person name="Sisk P."/>
            <person name="Sykes S."/>
            <person name="Wortman J."/>
            <person name="Nusbaum C."/>
            <person name="Birren B."/>
        </authorList>
    </citation>
    <scope>NUCLEOTIDE SEQUENCE [LARGE SCALE GENOMIC DNA]</scope>
    <source>
        <strain evidence="9 10">CBS 101466</strain>
    </source>
</reference>
<accession>W2S7B1</accession>
<feature type="transmembrane region" description="Helical" evidence="7">
    <location>
        <begin position="224"/>
        <end position="245"/>
    </location>
</feature>
<proteinExistence type="inferred from homology"/>
<dbReference type="PRINTS" id="PR00171">
    <property type="entry name" value="SUGRTRNSPORT"/>
</dbReference>
<evidence type="ECO:0000256" key="7">
    <source>
        <dbReference type="SAM" id="Phobius"/>
    </source>
</evidence>
<dbReference type="OrthoDB" id="6612291at2759"/>
<dbReference type="GO" id="GO:0016020">
    <property type="term" value="C:membrane"/>
    <property type="evidence" value="ECO:0007669"/>
    <property type="project" value="UniProtKB-SubCell"/>
</dbReference>
<dbReference type="InterPro" id="IPR050360">
    <property type="entry name" value="MFS_Sugar_Transporters"/>
</dbReference>
<feature type="domain" description="Major facilitator superfamily (MFS) profile" evidence="8">
    <location>
        <begin position="58"/>
        <end position="513"/>
    </location>
</feature>
<dbReference type="InterPro" id="IPR020846">
    <property type="entry name" value="MFS_dom"/>
</dbReference>
<evidence type="ECO:0000256" key="2">
    <source>
        <dbReference type="ARBA" id="ARBA00010992"/>
    </source>
</evidence>
<feature type="transmembrane region" description="Helical" evidence="7">
    <location>
        <begin position="360"/>
        <end position="379"/>
    </location>
</feature>
<protein>
    <recommendedName>
        <fullName evidence="8">Major facilitator superfamily (MFS) profile domain-containing protein</fullName>
    </recommendedName>
</protein>
<name>W2S7B1_CYPE1</name>
<dbReference type="SUPFAM" id="SSF103473">
    <property type="entry name" value="MFS general substrate transporter"/>
    <property type="match status" value="1"/>
</dbReference>
<comment type="similarity">
    <text evidence="2">Belongs to the major facilitator superfamily. Sugar transporter (TC 2.A.1.1) family.</text>
</comment>
<feature type="transmembrane region" description="Helical" evidence="7">
    <location>
        <begin position="193"/>
        <end position="212"/>
    </location>
</feature>
<evidence type="ECO:0000256" key="3">
    <source>
        <dbReference type="ARBA" id="ARBA00022448"/>
    </source>
</evidence>
<feature type="transmembrane region" description="Helical" evidence="7">
    <location>
        <begin position="134"/>
        <end position="152"/>
    </location>
</feature>
<gene>
    <name evidence="9" type="ORF">HMPREF1541_10266</name>
</gene>
<comment type="subcellular location">
    <subcellularLocation>
        <location evidence="1">Membrane</location>
        <topology evidence="1">Multi-pass membrane protein</topology>
    </subcellularLocation>
</comment>
<evidence type="ECO:0000256" key="6">
    <source>
        <dbReference type="ARBA" id="ARBA00023136"/>
    </source>
</evidence>
<dbReference type="Gene3D" id="1.20.1250.20">
    <property type="entry name" value="MFS general substrate transporter like domains"/>
    <property type="match status" value="1"/>
</dbReference>
<dbReference type="InterPro" id="IPR003663">
    <property type="entry name" value="Sugar/inositol_transpt"/>
</dbReference>
<keyword evidence="4 7" id="KW-0812">Transmembrane</keyword>